<dbReference type="Gene3D" id="3.30.450.330">
    <property type="match status" value="1"/>
</dbReference>
<feature type="domain" description="Penicillin-binding protein transpeptidase" evidence="3">
    <location>
        <begin position="65"/>
        <end position="368"/>
    </location>
</feature>
<dbReference type="PANTHER" id="PTHR30627:SF1">
    <property type="entry name" value="PEPTIDOGLYCAN D,D-TRANSPEPTIDASE FTSI"/>
    <property type="match status" value="1"/>
</dbReference>
<name>A0A382KXJ7_9ZZZZ</name>
<protein>
    <recommendedName>
        <fullName evidence="3">Penicillin-binding protein transpeptidase domain-containing protein</fullName>
    </recommendedName>
</protein>
<evidence type="ECO:0000256" key="2">
    <source>
        <dbReference type="ARBA" id="ARBA00023136"/>
    </source>
</evidence>
<dbReference type="AlphaFoldDB" id="A0A382KXJ7"/>
<sequence>TYDQEIRGRPGKVLVQTDVRHRAFSRVEQLPTTGATIELTIDKYLQHIAERELHAAISEHQAHSGTVVVLQPHTGELLALANEPSFNPNAFSHASKDSLRNRGVQDIYEPGSTFKIVTTSAALEEGVTTRDELFDVSAGVIRIGNSTISDMHTYGVLSFEDVIVKSSNVGTIKVGLRLGPERLSRYVRRFGFGKALSRDFPGESSGIVHNPSDLNDRGVASVAMGYQVSVTPLQMAAAVSAVANGGELVEPRAVRAIVRNGVRVQRGRRLVRRAISEETAAELTSIMEVVVERGTARAAQIPGYSVAGKTGTSEKVIDGRYSKVAHNASFVGFVPSRDPALAILVLIDTPQGLYTGGRVAAPVFQRIAEAALRHLAVAPTIHPNPPFLVTSKVPPRIESTSTQFHLPPTLEP</sequence>
<evidence type="ECO:0000256" key="1">
    <source>
        <dbReference type="ARBA" id="ARBA00004370"/>
    </source>
</evidence>
<organism evidence="4">
    <name type="scientific">marine metagenome</name>
    <dbReference type="NCBI Taxonomy" id="408172"/>
    <lineage>
        <taxon>unclassified sequences</taxon>
        <taxon>metagenomes</taxon>
        <taxon>ecological metagenomes</taxon>
    </lineage>
</organism>
<keyword evidence="2" id="KW-0472">Membrane</keyword>
<dbReference type="Gene3D" id="3.90.1310.10">
    <property type="entry name" value="Penicillin-binding protein 2a (Domain 2)"/>
    <property type="match status" value="1"/>
</dbReference>
<dbReference type="PANTHER" id="PTHR30627">
    <property type="entry name" value="PEPTIDOGLYCAN D,D-TRANSPEPTIDASE"/>
    <property type="match status" value="1"/>
</dbReference>
<dbReference type="InterPro" id="IPR012338">
    <property type="entry name" value="Beta-lactam/transpept-like"/>
</dbReference>
<dbReference type="GO" id="GO:0071555">
    <property type="term" value="P:cell wall organization"/>
    <property type="evidence" value="ECO:0007669"/>
    <property type="project" value="TreeGrafter"/>
</dbReference>
<dbReference type="InterPro" id="IPR001460">
    <property type="entry name" value="PCN-bd_Tpept"/>
</dbReference>
<dbReference type="Gene3D" id="3.40.710.10">
    <property type="entry name" value="DD-peptidase/beta-lactamase superfamily"/>
    <property type="match status" value="1"/>
</dbReference>
<gene>
    <name evidence="4" type="ORF">METZ01_LOCUS280686</name>
</gene>
<dbReference type="Pfam" id="PF00905">
    <property type="entry name" value="Transpeptidase"/>
    <property type="match status" value="1"/>
</dbReference>
<evidence type="ECO:0000313" key="4">
    <source>
        <dbReference type="EMBL" id="SVC27832.1"/>
    </source>
</evidence>
<feature type="non-terminal residue" evidence="4">
    <location>
        <position position="412"/>
    </location>
</feature>
<reference evidence="4" key="1">
    <citation type="submission" date="2018-05" db="EMBL/GenBank/DDBJ databases">
        <authorList>
            <person name="Lanie J.A."/>
            <person name="Ng W.-L."/>
            <person name="Kazmierczak K.M."/>
            <person name="Andrzejewski T.M."/>
            <person name="Davidsen T.M."/>
            <person name="Wayne K.J."/>
            <person name="Tettelin H."/>
            <person name="Glass J.I."/>
            <person name="Rusch D."/>
            <person name="Podicherti R."/>
            <person name="Tsui H.-C.T."/>
            <person name="Winkler M.E."/>
        </authorList>
    </citation>
    <scope>NUCLEOTIDE SEQUENCE</scope>
</reference>
<comment type="subcellular location">
    <subcellularLocation>
        <location evidence="1">Membrane</location>
    </subcellularLocation>
</comment>
<evidence type="ECO:0000259" key="3">
    <source>
        <dbReference type="Pfam" id="PF00905"/>
    </source>
</evidence>
<dbReference type="GO" id="GO:0005886">
    <property type="term" value="C:plasma membrane"/>
    <property type="evidence" value="ECO:0007669"/>
    <property type="project" value="TreeGrafter"/>
</dbReference>
<proteinExistence type="predicted"/>
<dbReference type="EMBL" id="UINC01082764">
    <property type="protein sequence ID" value="SVC27832.1"/>
    <property type="molecule type" value="Genomic_DNA"/>
</dbReference>
<accession>A0A382KXJ7</accession>
<feature type="non-terminal residue" evidence="4">
    <location>
        <position position="1"/>
    </location>
</feature>
<dbReference type="GO" id="GO:0008658">
    <property type="term" value="F:penicillin binding"/>
    <property type="evidence" value="ECO:0007669"/>
    <property type="project" value="InterPro"/>
</dbReference>
<dbReference type="InterPro" id="IPR050515">
    <property type="entry name" value="Beta-lactam/transpept"/>
</dbReference>
<dbReference type="SUPFAM" id="SSF56601">
    <property type="entry name" value="beta-lactamase/transpeptidase-like"/>
    <property type="match status" value="1"/>
</dbReference>